<dbReference type="PROSITE" id="PS51318">
    <property type="entry name" value="TAT"/>
    <property type="match status" value="1"/>
</dbReference>
<proteinExistence type="predicted"/>
<dbReference type="RefSeq" id="WP_183647366.1">
    <property type="nucleotide sequence ID" value="NZ_BAAAXX010000106.1"/>
</dbReference>
<keyword evidence="2" id="KW-1185">Reference proteome</keyword>
<gene>
    <name evidence="1" type="ORF">FHR33_003022</name>
</gene>
<dbReference type="EMBL" id="JACIBV010000001">
    <property type="protein sequence ID" value="MBB3727162.1"/>
    <property type="molecule type" value="Genomic_DNA"/>
</dbReference>
<dbReference type="Proteomes" id="UP000579945">
    <property type="component" value="Unassembled WGS sequence"/>
</dbReference>
<accession>A0A7W5YN70</accession>
<evidence type="ECO:0000313" key="2">
    <source>
        <dbReference type="Proteomes" id="UP000579945"/>
    </source>
</evidence>
<dbReference type="InterPro" id="IPR006311">
    <property type="entry name" value="TAT_signal"/>
</dbReference>
<organism evidence="1 2">
    <name type="scientific">Nonomuraea dietziae</name>
    <dbReference type="NCBI Taxonomy" id="65515"/>
    <lineage>
        <taxon>Bacteria</taxon>
        <taxon>Bacillati</taxon>
        <taxon>Actinomycetota</taxon>
        <taxon>Actinomycetes</taxon>
        <taxon>Streptosporangiales</taxon>
        <taxon>Streptosporangiaceae</taxon>
        <taxon>Nonomuraea</taxon>
    </lineage>
</organism>
<dbReference type="AlphaFoldDB" id="A0A7W5YN70"/>
<comment type="caution">
    <text evidence="1">The sequence shown here is derived from an EMBL/GenBank/DDBJ whole genome shotgun (WGS) entry which is preliminary data.</text>
</comment>
<evidence type="ECO:0000313" key="1">
    <source>
        <dbReference type="EMBL" id="MBB3727162.1"/>
    </source>
</evidence>
<protein>
    <submittedName>
        <fullName evidence="1">Uncharacterized protein</fullName>
    </submittedName>
</protein>
<dbReference type="GeneID" id="95389477"/>
<sequence length="218" mass="23049">MPNIVVNRRRALLAGLATAGAGVMGVNVMGGTAAADPYVTRKPLLAGANPFVTLYEEGRPTAYASVWRVDWSRYGSGAALVVWTPGGLRVIGDEPRLARWIEEHFVRHFDEAKALPSWPAVRVERAAVHVRIDPVRGAFAGAGDLTVRIGDPLDARPVGIADFPIQGVSHGLSMQLVPCRSASITVGGVAVPGAPAVTWNEGRPSSSAVTTVHEAWSM</sequence>
<reference evidence="1 2" key="1">
    <citation type="submission" date="2020-08" db="EMBL/GenBank/DDBJ databases">
        <title>Sequencing the genomes of 1000 actinobacteria strains.</title>
        <authorList>
            <person name="Klenk H.-P."/>
        </authorList>
    </citation>
    <scope>NUCLEOTIDE SEQUENCE [LARGE SCALE GENOMIC DNA]</scope>
    <source>
        <strain evidence="1 2">DSM 44320</strain>
    </source>
</reference>
<name>A0A7W5YN70_9ACTN</name>